<dbReference type="InterPro" id="IPR035965">
    <property type="entry name" value="PAS-like_dom_sf"/>
</dbReference>
<protein>
    <submittedName>
        <fullName evidence="2">MEKHLA domain-containing protein</fullName>
    </submittedName>
</protein>
<proteinExistence type="predicted"/>
<accession>A0A843Y8L5</accession>
<evidence type="ECO:0000313" key="3">
    <source>
        <dbReference type="Proteomes" id="UP000444174"/>
    </source>
</evidence>
<dbReference type="EMBL" id="WIBF01000001">
    <property type="protein sequence ID" value="MQQ07361.1"/>
    <property type="molecule type" value="Genomic_DNA"/>
</dbReference>
<keyword evidence="3" id="KW-1185">Reference proteome</keyword>
<dbReference type="Pfam" id="PF08670">
    <property type="entry name" value="MEKHLA"/>
    <property type="match status" value="1"/>
</dbReference>
<dbReference type="SUPFAM" id="SSF55785">
    <property type="entry name" value="PYP-like sensor domain (PAS domain)"/>
    <property type="match status" value="1"/>
</dbReference>
<evidence type="ECO:0000259" key="1">
    <source>
        <dbReference type="Pfam" id="PF08670"/>
    </source>
</evidence>
<dbReference type="InterPro" id="IPR013978">
    <property type="entry name" value="MEKHLA"/>
</dbReference>
<feature type="domain" description="MEKHLA" evidence="1">
    <location>
        <begin position="13"/>
        <end position="149"/>
    </location>
</feature>
<dbReference type="RefSeq" id="WP_153214253.1">
    <property type="nucleotide sequence ID" value="NZ_WIBF01000001.1"/>
</dbReference>
<organism evidence="2 3">
    <name type="scientific">Tritonibacter litoralis</name>
    <dbReference type="NCBI Taxonomy" id="2662264"/>
    <lineage>
        <taxon>Bacteria</taxon>
        <taxon>Pseudomonadati</taxon>
        <taxon>Pseudomonadota</taxon>
        <taxon>Alphaproteobacteria</taxon>
        <taxon>Rhodobacterales</taxon>
        <taxon>Paracoccaceae</taxon>
        <taxon>Tritonibacter</taxon>
    </lineage>
</organism>
<sequence length="152" mass="17384">MQEPSADNQFQAEHAQLLTSSYARLLGRSLYRYAEPQALYHAPFPILSHDTSDDPCLTYGNLAAQELWQMGWDQLVGMPSRLTAEPHHRDARDEMFERMRKQGFIDDYAGIRISATGKRFEIRNAVVWALIDSNGEKHGEAATFSDYNFLTE</sequence>
<name>A0A843Y8L5_9RHOB</name>
<dbReference type="AlphaFoldDB" id="A0A843Y8L5"/>
<comment type="caution">
    <text evidence="2">The sequence shown here is derived from an EMBL/GenBank/DDBJ whole genome shotgun (WGS) entry which is preliminary data.</text>
</comment>
<evidence type="ECO:0000313" key="2">
    <source>
        <dbReference type="EMBL" id="MQQ07361.1"/>
    </source>
</evidence>
<gene>
    <name evidence="2" type="ORF">GFB49_02735</name>
</gene>
<reference evidence="2 3" key="1">
    <citation type="submission" date="2019-10" db="EMBL/GenBank/DDBJ databases">
        <title>Epibacterium sp. nov., isolated from seawater.</title>
        <authorList>
            <person name="Zhang X."/>
            <person name="Li N."/>
        </authorList>
    </citation>
    <scope>NUCLEOTIDE SEQUENCE [LARGE SCALE GENOMIC DNA]</scope>
    <source>
        <strain evidence="2 3">SM1979</strain>
    </source>
</reference>
<dbReference type="Proteomes" id="UP000444174">
    <property type="component" value="Unassembled WGS sequence"/>
</dbReference>